<keyword evidence="2 8" id="KW-1277">Toxin-antitoxin system</keyword>
<evidence type="ECO:0000256" key="2">
    <source>
        <dbReference type="ARBA" id="ARBA00022649"/>
    </source>
</evidence>
<dbReference type="Gene3D" id="3.40.50.1010">
    <property type="entry name" value="5'-nuclease"/>
    <property type="match status" value="1"/>
</dbReference>
<organism evidence="10 11">
    <name type="scientific">Sphingobium quisquiliarum P25</name>
    <dbReference type="NCBI Taxonomy" id="1329909"/>
    <lineage>
        <taxon>Bacteria</taxon>
        <taxon>Pseudomonadati</taxon>
        <taxon>Pseudomonadota</taxon>
        <taxon>Alphaproteobacteria</taxon>
        <taxon>Sphingomonadales</taxon>
        <taxon>Sphingomonadaceae</taxon>
        <taxon>Sphingobium</taxon>
    </lineage>
</organism>
<keyword evidence="6 8" id="KW-0460">Magnesium</keyword>
<evidence type="ECO:0000256" key="5">
    <source>
        <dbReference type="ARBA" id="ARBA00022801"/>
    </source>
</evidence>
<name>T0HKC6_9SPHN</name>
<evidence type="ECO:0000256" key="1">
    <source>
        <dbReference type="ARBA" id="ARBA00001946"/>
    </source>
</evidence>
<dbReference type="PANTHER" id="PTHR33653">
    <property type="entry name" value="RIBONUCLEASE VAPC2"/>
    <property type="match status" value="1"/>
</dbReference>
<dbReference type="CDD" id="cd09871">
    <property type="entry name" value="PIN_MtVapC28-VapC30-like"/>
    <property type="match status" value="1"/>
</dbReference>
<dbReference type="Proteomes" id="UP000015525">
    <property type="component" value="Unassembled WGS sequence"/>
</dbReference>
<evidence type="ECO:0000256" key="8">
    <source>
        <dbReference type="HAMAP-Rule" id="MF_00265"/>
    </source>
</evidence>
<comment type="function">
    <text evidence="8">Toxic component of a toxin-antitoxin (TA) system. An RNase.</text>
</comment>
<dbReference type="PANTHER" id="PTHR33653:SF1">
    <property type="entry name" value="RIBONUCLEASE VAPC2"/>
    <property type="match status" value="1"/>
</dbReference>
<dbReference type="AlphaFoldDB" id="T0HKC6"/>
<feature type="domain" description="PIN" evidence="9">
    <location>
        <begin position="1"/>
        <end position="126"/>
    </location>
</feature>
<reference evidence="10 11" key="1">
    <citation type="journal article" date="2013" name="Genome Announc.">
        <title>Draft Genome Sequence of Sphingobium quisquiliarum Strain P25T, a Novel Hexachlorocyclohexane (HCH)-Degrading Bacterium Isolated from an HCH Dumpsite.</title>
        <authorList>
            <person name="Kumar Singh A."/>
            <person name="Sangwan N."/>
            <person name="Sharma A."/>
            <person name="Gupta V."/>
            <person name="Khurana J.P."/>
            <person name="Lal R."/>
        </authorList>
    </citation>
    <scope>NUCLEOTIDE SEQUENCE [LARGE SCALE GENOMIC DNA]</scope>
    <source>
        <strain evidence="10 11">P25</strain>
    </source>
</reference>
<comment type="caution">
    <text evidence="10">The sequence shown here is derived from an EMBL/GenBank/DDBJ whole genome shotgun (WGS) entry which is preliminary data.</text>
</comment>
<dbReference type="EMBL" id="ATHO01000162">
    <property type="protein sequence ID" value="EQA99764.1"/>
    <property type="molecule type" value="Genomic_DNA"/>
</dbReference>
<dbReference type="GO" id="GO:0016787">
    <property type="term" value="F:hydrolase activity"/>
    <property type="evidence" value="ECO:0007669"/>
    <property type="project" value="UniProtKB-KW"/>
</dbReference>
<keyword evidence="11" id="KW-1185">Reference proteome</keyword>
<dbReference type="InterPro" id="IPR002716">
    <property type="entry name" value="PIN_dom"/>
</dbReference>
<sequence>MIIDTSALVAVLADEPESGPLLLAMADERGSIPAPVCVEFLRVASGIRQRKRREAEELLARLERYGCEFAAFTWAQARIAIEAEPQYGSGNGNGGPLNLLDLMVYAVAKERGEPLLCTGKDFAATDLHLHEASRPW</sequence>
<evidence type="ECO:0000256" key="3">
    <source>
        <dbReference type="ARBA" id="ARBA00022722"/>
    </source>
</evidence>
<evidence type="ECO:0000259" key="9">
    <source>
        <dbReference type="Pfam" id="PF01850"/>
    </source>
</evidence>
<dbReference type="InterPro" id="IPR050556">
    <property type="entry name" value="Type_II_TA_system_RNase"/>
</dbReference>
<keyword evidence="4 8" id="KW-0479">Metal-binding</keyword>
<accession>T0HKC6</accession>
<evidence type="ECO:0000256" key="7">
    <source>
        <dbReference type="ARBA" id="ARBA00038093"/>
    </source>
</evidence>
<evidence type="ECO:0000256" key="4">
    <source>
        <dbReference type="ARBA" id="ARBA00022723"/>
    </source>
</evidence>
<feature type="binding site" evidence="8">
    <location>
        <position position="101"/>
    </location>
    <ligand>
        <name>Mg(2+)</name>
        <dbReference type="ChEBI" id="CHEBI:18420"/>
    </ligand>
</feature>
<evidence type="ECO:0000313" key="11">
    <source>
        <dbReference type="Proteomes" id="UP000015525"/>
    </source>
</evidence>
<keyword evidence="5 8" id="KW-0378">Hydrolase</keyword>
<evidence type="ECO:0000313" key="10">
    <source>
        <dbReference type="EMBL" id="EQA99764.1"/>
    </source>
</evidence>
<feature type="binding site" evidence="8">
    <location>
        <position position="4"/>
    </location>
    <ligand>
        <name>Mg(2+)</name>
        <dbReference type="ChEBI" id="CHEBI:18420"/>
    </ligand>
</feature>
<keyword evidence="3 8" id="KW-0540">Nuclease</keyword>
<dbReference type="SUPFAM" id="SSF88723">
    <property type="entry name" value="PIN domain-like"/>
    <property type="match status" value="1"/>
</dbReference>
<evidence type="ECO:0000256" key="6">
    <source>
        <dbReference type="ARBA" id="ARBA00022842"/>
    </source>
</evidence>
<dbReference type="InterPro" id="IPR022907">
    <property type="entry name" value="VapC_family"/>
</dbReference>
<gene>
    <name evidence="8" type="primary">vapC</name>
    <name evidence="10" type="ORF">L288_18945</name>
</gene>
<dbReference type="InterPro" id="IPR029060">
    <property type="entry name" value="PIN-like_dom_sf"/>
</dbReference>
<dbReference type="GO" id="GO:0090729">
    <property type="term" value="F:toxin activity"/>
    <property type="evidence" value="ECO:0007669"/>
    <property type="project" value="UniProtKB-KW"/>
</dbReference>
<protein>
    <recommendedName>
        <fullName evidence="8">Ribonuclease VapC</fullName>
        <shortName evidence="8">RNase VapC</shortName>
        <ecNumber evidence="8">3.1.-.-</ecNumber>
    </recommendedName>
    <alternativeName>
        <fullName evidence="8">Toxin VapC</fullName>
    </alternativeName>
</protein>
<keyword evidence="8" id="KW-0800">Toxin</keyword>
<dbReference type="Pfam" id="PF01850">
    <property type="entry name" value="PIN"/>
    <property type="match status" value="1"/>
</dbReference>
<dbReference type="EC" id="3.1.-.-" evidence="8"/>
<comment type="similarity">
    <text evidence="7 8">Belongs to the PINc/VapC protein family.</text>
</comment>
<dbReference type="HAMAP" id="MF_00265">
    <property type="entry name" value="VapC_Nob1"/>
    <property type="match status" value="1"/>
</dbReference>
<comment type="cofactor">
    <cofactor evidence="1 8">
        <name>Mg(2+)</name>
        <dbReference type="ChEBI" id="CHEBI:18420"/>
    </cofactor>
</comment>
<proteinExistence type="inferred from homology"/>
<dbReference type="RefSeq" id="WP_021239793.1">
    <property type="nucleotide sequence ID" value="NZ_ATHO01000162.1"/>
</dbReference>
<dbReference type="GO" id="GO:0000287">
    <property type="term" value="F:magnesium ion binding"/>
    <property type="evidence" value="ECO:0007669"/>
    <property type="project" value="UniProtKB-UniRule"/>
</dbReference>
<dbReference type="GO" id="GO:0004540">
    <property type="term" value="F:RNA nuclease activity"/>
    <property type="evidence" value="ECO:0007669"/>
    <property type="project" value="InterPro"/>
</dbReference>